<evidence type="ECO:0000259" key="7">
    <source>
        <dbReference type="Pfam" id="PF00294"/>
    </source>
</evidence>
<dbReference type="InterPro" id="IPR011611">
    <property type="entry name" value="PfkB_dom"/>
</dbReference>
<evidence type="ECO:0000256" key="4">
    <source>
        <dbReference type="ARBA" id="ARBA00022777"/>
    </source>
</evidence>
<reference evidence="8 9" key="1">
    <citation type="submission" date="2022-11" db="EMBL/GenBank/DDBJ databases">
        <title>Anaerobic phenanthrene biodegradation by a DNRA strain PheN6.</title>
        <authorList>
            <person name="Zhang Z."/>
        </authorList>
    </citation>
    <scope>NUCLEOTIDE SEQUENCE [LARGE SCALE GENOMIC DNA]</scope>
    <source>
        <strain evidence="8 9">PheN6</strain>
    </source>
</reference>
<dbReference type="InterPro" id="IPR017583">
    <property type="entry name" value="Tagatose/fructose_Pkinase"/>
</dbReference>
<feature type="domain" description="Carbohydrate kinase PfkB" evidence="7">
    <location>
        <begin position="11"/>
        <end position="303"/>
    </location>
</feature>
<organism evidence="8 9">
    <name type="scientific">Intrasporangium calvum</name>
    <dbReference type="NCBI Taxonomy" id="53358"/>
    <lineage>
        <taxon>Bacteria</taxon>
        <taxon>Bacillati</taxon>
        <taxon>Actinomycetota</taxon>
        <taxon>Actinomycetes</taxon>
        <taxon>Micrococcales</taxon>
        <taxon>Intrasporangiaceae</taxon>
        <taxon>Intrasporangium</taxon>
    </lineage>
</organism>
<proteinExistence type="inferred from homology"/>
<dbReference type="Proteomes" id="UP001150259">
    <property type="component" value="Unassembled WGS sequence"/>
</dbReference>
<evidence type="ECO:0000256" key="3">
    <source>
        <dbReference type="ARBA" id="ARBA00022741"/>
    </source>
</evidence>
<keyword evidence="5" id="KW-0067">ATP-binding</keyword>
<dbReference type="Pfam" id="PF00294">
    <property type="entry name" value="PfkB"/>
    <property type="match status" value="1"/>
</dbReference>
<evidence type="ECO:0000256" key="2">
    <source>
        <dbReference type="ARBA" id="ARBA00022679"/>
    </source>
</evidence>
<protein>
    <submittedName>
        <fullName evidence="8">Hexose kinase</fullName>
        <ecNumber evidence="8">2.7.1.-</ecNumber>
    </submittedName>
</protein>
<name>A0ABT5GGV7_9MICO</name>
<dbReference type="PIRSF" id="PIRSF000535">
    <property type="entry name" value="1PFK/6PFK/LacC"/>
    <property type="match status" value="1"/>
</dbReference>
<dbReference type="PANTHER" id="PTHR46566">
    <property type="entry name" value="1-PHOSPHOFRUCTOKINASE-RELATED"/>
    <property type="match status" value="1"/>
</dbReference>
<gene>
    <name evidence="8" type="ORF">OO014_07630</name>
</gene>
<dbReference type="InterPro" id="IPR002173">
    <property type="entry name" value="Carboh/pur_kinase_PfkB_CS"/>
</dbReference>
<dbReference type="GO" id="GO:0016301">
    <property type="term" value="F:kinase activity"/>
    <property type="evidence" value="ECO:0007669"/>
    <property type="project" value="UniProtKB-KW"/>
</dbReference>
<sequence length="322" mass="32152">MIVTVTPNPALDITYRVAGLVRGESHRITEVVERAGGKGLNTAGVLTTMGHAALAVAPVGSPALEAFGADLSARGIEHVLVPTRTPTRRSVAVVDDSGAATLLNEVGSPLPDDVWTDLLTAVRGAAAAPFARVLTVSGSLPPQAPPDIVRTVVAEAHRAGLAVVLDVSGPQLLSALEAGPEIVKPNRSEAAATLGRGEGDDLPAAALARALASSGARAAIVSDGAAGLALATGPLALRAWLERPLQGNATGAGDAATAALAADLDSGGALSTTAPDATAWREALARAVAWSAAAVLQPVAGSIDPTDVDRLLPAVQIQETTA</sequence>
<evidence type="ECO:0000313" key="8">
    <source>
        <dbReference type="EMBL" id="MDC5697125.1"/>
    </source>
</evidence>
<dbReference type="PROSITE" id="PS00583">
    <property type="entry name" value="PFKB_KINASES_1"/>
    <property type="match status" value="1"/>
</dbReference>
<keyword evidence="2 6" id="KW-0808">Transferase</keyword>
<dbReference type="EC" id="2.7.1.-" evidence="8"/>
<dbReference type="EMBL" id="JAPFQL010000026">
    <property type="protein sequence ID" value="MDC5697125.1"/>
    <property type="molecule type" value="Genomic_DNA"/>
</dbReference>
<evidence type="ECO:0000256" key="6">
    <source>
        <dbReference type="PIRNR" id="PIRNR000535"/>
    </source>
</evidence>
<evidence type="ECO:0000256" key="5">
    <source>
        <dbReference type="ARBA" id="ARBA00022840"/>
    </source>
</evidence>
<comment type="caution">
    <text evidence="8">The sequence shown here is derived from an EMBL/GenBank/DDBJ whole genome shotgun (WGS) entry which is preliminary data.</text>
</comment>
<comment type="similarity">
    <text evidence="1">Belongs to the carbohydrate kinase PfkB family.</text>
</comment>
<accession>A0ABT5GGV7</accession>
<keyword evidence="4 8" id="KW-0418">Kinase</keyword>
<evidence type="ECO:0000256" key="1">
    <source>
        <dbReference type="ARBA" id="ARBA00010688"/>
    </source>
</evidence>
<dbReference type="InterPro" id="IPR029056">
    <property type="entry name" value="Ribokinase-like"/>
</dbReference>
<keyword evidence="3" id="KW-0547">Nucleotide-binding</keyword>
<keyword evidence="9" id="KW-1185">Reference proteome</keyword>
<evidence type="ECO:0000313" key="9">
    <source>
        <dbReference type="Proteomes" id="UP001150259"/>
    </source>
</evidence>
<dbReference type="SUPFAM" id="SSF53613">
    <property type="entry name" value="Ribokinase-like"/>
    <property type="match status" value="1"/>
</dbReference>
<dbReference type="Gene3D" id="3.40.1190.20">
    <property type="match status" value="1"/>
</dbReference>
<dbReference type="RefSeq" id="WP_272461698.1">
    <property type="nucleotide sequence ID" value="NZ_JAPFQL010000026.1"/>
</dbReference>
<dbReference type="PANTHER" id="PTHR46566:SF5">
    <property type="entry name" value="1-PHOSPHOFRUCTOKINASE"/>
    <property type="match status" value="1"/>
</dbReference>
<dbReference type="NCBIfam" id="TIGR03168">
    <property type="entry name" value="1-PFK"/>
    <property type="match status" value="1"/>
</dbReference>